<dbReference type="InterPro" id="IPR007801">
    <property type="entry name" value="MbnB/TglH/ChrH"/>
</dbReference>
<gene>
    <name evidence="1" type="ORF">BE15_02260</name>
</gene>
<dbReference type="PANTHER" id="PTHR42194">
    <property type="entry name" value="UPF0276 PROTEIN HI_1600"/>
    <property type="match status" value="1"/>
</dbReference>
<dbReference type="RefSeq" id="WP_063815928.1">
    <property type="nucleotide sequence ID" value="NZ_JEMA01000859.1"/>
</dbReference>
<dbReference type="AlphaFoldDB" id="A0A150QAY0"/>
<dbReference type="Proteomes" id="UP000075260">
    <property type="component" value="Unassembled WGS sequence"/>
</dbReference>
<dbReference type="SUPFAM" id="SSF51658">
    <property type="entry name" value="Xylose isomerase-like"/>
    <property type="match status" value="1"/>
</dbReference>
<name>A0A150QAY0_SORCE</name>
<dbReference type="EMBL" id="JEMA01000859">
    <property type="protein sequence ID" value="KYF65083.1"/>
    <property type="molecule type" value="Genomic_DNA"/>
</dbReference>
<dbReference type="InterPro" id="IPR036237">
    <property type="entry name" value="Xyl_isomerase-like_sf"/>
</dbReference>
<evidence type="ECO:0000313" key="2">
    <source>
        <dbReference type="Proteomes" id="UP000075260"/>
    </source>
</evidence>
<dbReference type="NCBIfam" id="NF003818">
    <property type="entry name" value="PRK05409.1"/>
    <property type="match status" value="1"/>
</dbReference>
<evidence type="ECO:0000313" key="1">
    <source>
        <dbReference type="EMBL" id="KYF65083.1"/>
    </source>
</evidence>
<dbReference type="OrthoDB" id="9763101at2"/>
<accession>A0A150QAY0</accession>
<dbReference type="Gene3D" id="3.20.20.150">
    <property type="entry name" value="Divalent-metal-dependent TIM barrel enzymes"/>
    <property type="match status" value="1"/>
</dbReference>
<dbReference type="PANTHER" id="PTHR42194:SF1">
    <property type="entry name" value="UPF0276 PROTEIN HI_1600"/>
    <property type="match status" value="1"/>
</dbReference>
<protein>
    <submittedName>
        <fullName evidence="1">Uncharacterized protein</fullName>
    </submittedName>
</protein>
<organism evidence="1 2">
    <name type="scientific">Sorangium cellulosum</name>
    <name type="common">Polyangium cellulosum</name>
    <dbReference type="NCBI Taxonomy" id="56"/>
    <lineage>
        <taxon>Bacteria</taxon>
        <taxon>Pseudomonadati</taxon>
        <taxon>Myxococcota</taxon>
        <taxon>Polyangia</taxon>
        <taxon>Polyangiales</taxon>
        <taxon>Polyangiaceae</taxon>
        <taxon>Sorangium</taxon>
    </lineage>
</organism>
<dbReference type="Pfam" id="PF05114">
    <property type="entry name" value="MbnB_TglH_ChrH"/>
    <property type="match status" value="1"/>
</dbReference>
<proteinExistence type="predicted"/>
<reference evidence="1 2" key="1">
    <citation type="submission" date="2014-02" db="EMBL/GenBank/DDBJ databases">
        <title>The small core and large imbalanced accessory genome model reveals a collaborative survival strategy of Sorangium cellulosum strains in nature.</title>
        <authorList>
            <person name="Han K."/>
            <person name="Peng R."/>
            <person name="Blom J."/>
            <person name="Li Y.-Z."/>
        </authorList>
    </citation>
    <scope>NUCLEOTIDE SEQUENCE [LARGE SCALE GENOMIC DNA]</scope>
    <source>
        <strain evidence="1 2">So0008-312</strain>
    </source>
</reference>
<sequence length="278" mass="31223">MCRKPRFDLPRLGVGLAHRPAFVSGIEQHRDRIDWIEFCADHYICRTDGRFKRALELSESMPVAPHGLELSVGTDAPLDMDYCGHVAHLAKAVRAPWYSDHLCFTQADGVELGQLTPLAFTEAAVRRCAEKARQFQDMLGVPLLLENITYYMAIPGATMTEAEFLSAVVTEADCGILLDLTNLYINAQNLHYDPYAFIDAIPLDRVVQVHLAGGVFDEDLWVDTHSHPIDNHPEVWRLLSYLCERAPVRAVLIERDANPPEDFGEMLGELDRARAILA</sequence>
<comment type="caution">
    <text evidence="1">The sequence shown here is derived from an EMBL/GenBank/DDBJ whole genome shotgun (WGS) entry which is preliminary data.</text>
</comment>